<evidence type="ECO:0000313" key="2">
    <source>
        <dbReference type="Proteomes" id="UP000887116"/>
    </source>
</evidence>
<accession>A0A8X6FL76</accession>
<dbReference type="AlphaFoldDB" id="A0A8X6FL76"/>
<keyword evidence="2" id="KW-1185">Reference proteome</keyword>
<sequence>MITSVDNLLHIRTYGCRHVSLRDDVRSSSANWFFCDLQLTQETSVHQDMLLSFVSIGPETCDVSDITHKCPSSRGSAKPMYIPLRMI</sequence>
<protein>
    <submittedName>
        <fullName evidence="1">Uncharacterized protein</fullName>
    </submittedName>
</protein>
<comment type="caution">
    <text evidence="1">The sequence shown here is derived from an EMBL/GenBank/DDBJ whole genome shotgun (WGS) entry which is preliminary data.</text>
</comment>
<reference evidence="1" key="1">
    <citation type="submission" date="2020-07" db="EMBL/GenBank/DDBJ databases">
        <title>Multicomponent nature underlies the extraordinary mechanical properties of spider dragline silk.</title>
        <authorList>
            <person name="Kono N."/>
            <person name="Nakamura H."/>
            <person name="Mori M."/>
            <person name="Yoshida Y."/>
            <person name="Ohtoshi R."/>
            <person name="Malay A.D."/>
            <person name="Moran D.A.P."/>
            <person name="Tomita M."/>
            <person name="Numata K."/>
            <person name="Arakawa K."/>
        </authorList>
    </citation>
    <scope>NUCLEOTIDE SEQUENCE</scope>
</reference>
<proteinExistence type="predicted"/>
<gene>
    <name evidence="1" type="ORF">TNCT_183921</name>
</gene>
<name>A0A8X6FL76_TRICU</name>
<dbReference type="EMBL" id="BMAO01012758">
    <property type="protein sequence ID" value="GFQ83740.1"/>
    <property type="molecule type" value="Genomic_DNA"/>
</dbReference>
<organism evidence="1 2">
    <name type="scientific">Trichonephila clavata</name>
    <name type="common">Joro spider</name>
    <name type="synonym">Nephila clavata</name>
    <dbReference type="NCBI Taxonomy" id="2740835"/>
    <lineage>
        <taxon>Eukaryota</taxon>
        <taxon>Metazoa</taxon>
        <taxon>Ecdysozoa</taxon>
        <taxon>Arthropoda</taxon>
        <taxon>Chelicerata</taxon>
        <taxon>Arachnida</taxon>
        <taxon>Araneae</taxon>
        <taxon>Araneomorphae</taxon>
        <taxon>Entelegynae</taxon>
        <taxon>Araneoidea</taxon>
        <taxon>Nephilidae</taxon>
        <taxon>Trichonephila</taxon>
    </lineage>
</organism>
<evidence type="ECO:0000313" key="1">
    <source>
        <dbReference type="EMBL" id="GFQ83740.1"/>
    </source>
</evidence>
<dbReference type="Proteomes" id="UP000887116">
    <property type="component" value="Unassembled WGS sequence"/>
</dbReference>